<evidence type="ECO:0000256" key="5">
    <source>
        <dbReference type="PROSITE-ProRule" id="PRU00288"/>
    </source>
</evidence>
<dbReference type="PANTHER" id="PTHR45705:SF1">
    <property type="entry name" value="FI20236P1"/>
    <property type="match status" value="1"/>
</dbReference>
<dbReference type="GO" id="GO:0005737">
    <property type="term" value="C:cytoplasm"/>
    <property type="evidence" value="ECO:0007669"/>
    <property type="project" value="TreeGrafter"/>
</dbReference>
<evidence type="ECO:0000256" key="2">
    <source>
        <dbReference type="ARBA" id="ARBA00022723"/>
    </source>
</evidence>
<dbReference type="Proteomes" id="UP001372834">
    <property type="component" value="Unassembled WGS sequence"/>
</dbReference>
<dbReference type="AlphaFoldDB" id="A0AAN8PJF6"/>
<feature type="region of interest" description="Disordered" evidence="6">
    <location>
        <begin position="358"/>
        <end position="390"/>
    </location>
</feature>
<protein>
    <recommendedName>
        <fullName evidence="7">Arf-GAP domain-containing protein</fullName>
    </recommendedName>
</protein>
<feature type="region of interest" description="Disordered" evidence="6">
    <location>
        <begin position="158"/>
        <end position="201"/>
    </location>
</feature>
<keyword evidence="3 5" id="KW-0863">Zinc-finger</keyword>
<dbReference type="PROSITE" id="PS50115">
    <property type="entry name" value="ARFGAP"/>
    <property type="match status" value="1"/>
</dbReference>
<evidence type="ECO:0000256" key="3">
    <source>
        <dbReference type="ARBA" id="ARBA00022771"/>
    </source>
</evidence>
<dbReference type="SUPFAM" id="SSF57863">
    <property type="entry name" value="ArfGap/RecO-like zinc finger"/>
    <property type="match status" value="1"/>
</dbReference>
<evidence type="ECO:0000256" key="6">
    <source>
        <dbReference type="SAM" id="MobiDB-lite"/>
    </source>
</evidence>
<keyword evidence="2" id="KW-0479">Metal-binding</keyword>
<dbReference type="SMART" id="SM00105">
    <property type="entry name" value="ArfGap"/>
    <property type="match status" value="1"/>
</dbReference>
<dbReference type="PANTHER" id="PTHR45705">
    <property type="entry name" value="FI20236P1"/>
    <property type="match status" value="1"/>
</dbReference>
<dbReference type="InterPro" id="IPR037278">
    <property type="entry name" value="ARFGAP/RecO"/>
</dbReference>
<dbReference type="FunFam" id="1.10.220.150:FF:000009">
    <property type="entry name" value="stromal membrane-associated protein 1 isoform X1"/>
    <property type="match status" value="1"/>
</dbReference>
<dbReference type="InterPro" id="IPR044732">
    <property type="entry name" value="ArfGAP_SMAP1-like"/>
</dbReference>
<dbReference type="PRINTS" id="PR00405">
    <property type="entry name" value="REVINTRACTNG"/>
</dbReference>
<name>A0AAN8PJF6_POLSC</name>
<proteinExistence type="predicted"/>
<dbReference type="GO" id="GO:0005096">
    <property type="term" value="F:GTPase activator activity"/>
    <property type="evidence" value="ECO:0007669"/>
    <property type="project" value="UniProtKB-KW"/>
</dbReference>
<evidence type="ECO:0000256" key="4">
    <source>
        <dbReference type="ARBA" id="ARBA00022833"/>
    </source>
</evidence>
<accession>A0AAN8PJF6</accession>
<dbReference type="CDD" id="cd08839">
    <property type="entry name" value="ArfGap_SMAP"/>
    <property type="match status" value="1"/>
</dbReference>
<dbReference type="EMBL" id="JAWJWE010000006">
    <property type="protein sequence ID" value="KAK6632928.1"/>
    <property type="molecule type" value="Genomic_DNA"/>
</dbReference>
<evidence type="ECO:0000313" key="8">
    <source>
        <dbReference type="EMBL" id="KAK6632928.1"/>
    </source>
</evidence>
<keyword evidence="4" id="KW-0862">Zinc</keyword>
<evidence type="ECO:0000313" key="9">
    <source>
        <dbReference type="Proteomes" id="UP001372834"/>
    </source>
</evidence>
<dbReference type="GO" id="GO:0008270">
    <property type="term" value="F:zinc ion binding"/>
    <property type="evidence" value="ECO:0007669"/>
    <property type="project" value="UniProtKB-KW"/>
</dbReference>
<reference evidence="8 9" key="1">
    <citation type="submission" date="2023-10" db="EMBL/GenBank/DDBJ databases">
        <title>Genomes of two closely related lineages of the louse Polyplax serrata with different host specificities.</title>
        <authorList>
            <person name="Martinu J."/>
            <person name="Tarabai H."/>
            <person name="Stefka J."/>
            <person name="Hypsa V."/>
        </authorList>
    </citation>
    <scope>NUCLEOTIDE SEQUENCE [LARGE SCALE GENOMIC DNA]</scope>
    <source>
        <strain evidence="8">HR10_N</strain>
    </source>
</reference>
<feature type="region of interest" description="Disordered" evidence="6">
    <location>
        <begin position="236"/>
        <end position="289"/>
    </location>
</feature>
<dbReference type="InterPro" id="IPR051718">
    <property type="entry name" value="ARF_GTPase-activating"/>
</dbReference>
<sequence length="489" mass="54392">MSSMGRNESKAEKDRQKQIQDKCQTLLTQMLRDEDNKYCVDCDAKGPRWASWNLGVFLCIRCAGIHRNLGVHISKVKSVNLDSWTPEQVVSLQQMGNSRARAVYEATLPDSWRRPQTDSSLENFIRAKYQHKRYIAKEWVPPPLPKVDWEKELDEEADRQKKRKKEKPVPTVTRKPLADTTVPALPKPNSSPKASRTKIETTNKSAAVDLLGLNSPTTGSLAPTITNTADDVFSNFLSAPPASSSPRHDMSQSSPSKPEETTDNASTKRTAEEESFFNQPTPSAEKKQLSKDSILALYGSSNQQPSPMFNNTGLYQQTMNSFQQVNPYPNGVNQPFAPPAQPTIQGSNPFFNMCGGQLPNQFPFQSPPQHANNTVSSQPQSQNGDLLGDFNSTGSSQVSISSLLDIGREYQLFNVECVQLIEKICSFQKLYSPTLTQQMSGLNLNQSRQPVAAANPFPPMSTYPGEGYLSQPPNANQQMGQTFTMHLWQ</sequence>
<keyword evidence="1" id="KW-0343">GTPase activation</keyword>
<comment type="caution">
    <text evidence="8">The sequence shown here is derived from an EMBL/GenBank/DDBJ whole genome shotgun (WGS) entry which is preliminary data.</text>
</comment>
<dbReference type="InterPro" id="IPR038508">
    <property type="entry name" value="ArfGAP_dom_sf"/>
</dbReference>
<organism evidence="8 9">
    <name type="scientific">Polyplax serrata</name>
    <name type="common">Common mouse louse</name>
    <dbReference type="NCBI Taxonomy" id="468196"/>
    <lineage>
        <taxon>Eukaryota</taxon>
        <taxon>Metazoa</taxon>
        <taxon>Ecdysozoa</taxon>
        <taxon>Arthropoda</taxon>
        <taxon>Hexapoda</taxon>
        <taxon>Insecta</taxon>
        <taxon>Pterygota</taxon>
        <taxon>Neoptera</taxon>
        <taxon>Paraneoptera</taxon>
        <taxon>Psocodea</taxon>
        <taxon>Troctomorpha</taxon>
        <taxon>Phthiraptera</taxon>
        <taxon>Anoplura</taxon>
        <taxon>Polyplacidae</taxon>
        <taxon>Polyplax</taxon>
    </lineage>
</organism>
<dbReference type="Pfam" id="PF01412">
    <property type="entry name" value="ArfGap"/>
    <property type="match status" value="1"/>
</dbReference>
<feature type="compositionally biased region" description="Polar residues" evidence="6">
    <location>
        <begin position="236"/>
        <end position="256"/>
    </location>
</feature>
<evidence type="ECO:0000259" key="7">
    <source>
        <dbReference type="PROSITE" id="PS50115"/>
    </source>
</evidence>
<gene>
    <name evidence="8" type="ORF">RUM43_012671</name>
</gene>
<feature type="domain" description="Arf-GAP" evidence="7">
    <location>
        <begin position="24"/>
        <end position="142"/>
    </location>
</feature>
<dbReference type="Gene3D" id="1.10.220.150">
    <property type="entry name" value="Arf GTPase activating protein"/>
    <property type="match status" value="1"/>
</dbReference>
<dbReference type="InterPro" id="IPR001164">
    <property type="entry name" value="ArfGAP_dom"/>
</dbReference>
<evidence type="ECO:0000256" key="1">
    <source>
        <dbReference type="ARBA" id="ARBA00022468"/>
    </source>
</evidence>
<feature type="compositionally biased region" description="Polar residues" evidence="6">
    <location>
        <begin position="188"/>
        <end position="201"/>
    </location>
</feature>